<dbReference type="InterPro" id="IPR011989">
    <property type="entry name" value="ARM-like"/>
</dbReference>
<feature type="region of interest" description="Disordered" evidence="1">
    <location>
        <begin position="1"/>
        <end position="38"/>
    </location>
</feature>
<dbReference type="PANTHER" id="PTHR34065:SF1">
    <property type="entry name" value="CELL DIVISION CONTROL PROTEIN 14"/>
    <property type="match status" value="1"/>
</dbReference>
<evidence type="ECO:0000256" key="1">
    <source>
        <dbReference type="SAM" id="MobiDB-lite"/>
    </source>
</evidence>
<dbReference type="EMBL" id="GCKF01028103">
    <property type="protein sequence ID" value="JAG98120.1"/>
    <property type="molecule type" value="Transcribed_RNA"/>
</dbReference>
<organism evidence="2">
    <name type="scientific">Araucaria cunninghamii</name>
    <name type="common">Hoop pine</name>
    <name type="synonym">Moreton Bay pine</name>
    <dbReference type="NCBI Taxonomy" id="56994"/>
    <lineage>
        <taxon>Eukaryota</taxon>
        <taxon>Viridiplantae</taxon>
        <taxon>Streptophyta</taxon>
        <taxon>Embryophyta</taxon>
        <taxon>Tracheophyta</taxon>
        <taxon>Spermatophyta</taxon>
        <taxon>Pinopsida</taxon>
        <taxon>Pinidae</taxon>
        <taxon>Conifers II</taxon>
        <taxon>Araucariales</taxon>
        <taxon>Araucariaceae</taxon>
        <taxon>Araucaria</taxon>
    </lineage>
</organism>
<accession>A0A0D6R882</accession>
<feature type="compositionally biased region" description="Low complexity" evidence="1">
    <location>
        <begin position="12"/>
        <end position="34"/>
    </location>
</feature>
<dbReference type="AlphaFoldDB" id="A0A0D6R882"/>
<name>A0A0D6R882_ARACU</name>
<evidence type="ECO:0000313" key="2">
    <source>
        <dbReference type="EMBL" id="JAG98120.1"/>
    </source>
</evidence>
<dbReference type="Pfam" id="PF08045">
    <property type="entry name" value="CDC14"/>
    <property type="match status" value="1"/>
</dbReference>
<sequence length="325" mass="35920">MYLKKPPWGEDLLSSSPSTSSSSSSSTSASSSSPSLPPSVVDLVKSLNKERVYRELTLTLGTALRNATAEFSFLRVKGLSTLLKFLSSLSESNHTIELFQETQTVKNLQVVPILFEHSLAPSQSCSIQTLDHNSHDEPAKVTSPPTENEVALSLRVLEGCCLLDKGCRILAHQHMAVKVLIELPSAGGVIQQIAFLDALIALMLDSYENQKDFEHCHGVRKIAELVKTRSVDEKVRLKSAEFLLLLVGNVLPSTKFTSSIEYGEQREEALRMESLQDDILELLGEEIASLLWAVGQVGSFDLEQKHSSLYFQAQQLVDTLDSKFW</sequence>
<dbReference type="InterPro" id="IPR012535">
    <property type="entry name" value="Cell_div_Cdc14"/>
</dbReference>
<dbReference type="SUPFAM" id="SSF48371">
    <property type="entry name" value="ARM repeat"/>
    <property type="match status" value="1"/>
</dbReference>
<proteinExistence type="predicted"/>
<reference evidence="2" key="1">
    <citation type="submission" date="2015-03" db="EMBL/GenBank/DDBJ databases">
        <title>A transcriptome of Araucaria cunninghamii, an australian fine timber species.</title>
        <authorList>
            <person name="Jing Yi C.J.Y."/>
            <person name="Yin San L.Y.S."/>
            <person name="Abdul Karim S.S."/>
            <person name="Wan Azmi N.N."/>
            <person name="Hercus R.R."/>
            <person name="Croft L.L."/>
        </authorList>
    </citation>
    <scope>NUCLEOTIDE SEQUENCE</scope>
    <source>
        <strain evidence="2">MI0301</strain>
        <tissue evidence="2">Leaf</tissue>
    </source>
</reference>
<dbReference type="PANTHER" id="PTHR34065">
    <property type="entry name" value="CELL DIVISION CONTROL PROTEIN 14"/>
    <property type="match status" value="1"/>
</dbReference>
<dbReference type="Gene3D" id="1.25.10.10">
    <property type="entry name" value="Leucine-rich Repeat Variant"/>
    <property type="match status" value="1"/>
</dbReference>
<dbReference type="InterPro" id="IPR016024">
    <property type="entry name" value="ARM-type_fold"/>
</dbReference>
<protein>
    <submittedName>
        <fullName evidence="2">Uncharacterized protein</fullName>
    </submittedName>
</protein>